<protein>
    <submittedName>
        <fullName evidence="1">Uncharacterized protein</fullName>
    </submittedName>
</protein>
<proteinExistence type="predicted"/>
<evidence type="ECO:0000313" key="2">
    <source>
        <dbReference type="Proteomes" id="UP000630142"/>
    </source>
</evidence>
<gene>
    <name evidence="1" type="ORF">GCM10016234_35190</name>
</gene>
<reference evidence="1" key="2">
    <citation type="submission" date="2020-09" db="EMBL/GenBank/DDBJ databases">
        <authorList>
            <person name="Sun Q."/>
            <person name="Kim S."/>
        </authorList>
    </citation>
    <scope>NUCLEOTIDE SEQUENCE</scope>
    <source>
        <strain evidence="1">KCTC 42249</strain>
    </source>
</reference>
<dbReference type="Proteomes" id="UP000630142">
    <property type="component" value="Unassembled WGS sequence"/>
</dbReference>
<organism evidence="1 2">
    <name type="scientific">Tianweitania populi</name>
    <dbReference type="NCBI Taxonomy" id="1607949"/>
    <lineage>
        <taxon>Bacteria</taxon>
        <taxon>Pseudomonadati</taxon>
        <taxon>Pseudomonadota</taxon>
        <taxon>Alphaproteobacteria</taxon>
        <taxon>Hyphomicrobiales</taxon>
        <taxon>Phyllobacteriaceae</taxon>
        <taxon>Tianweitania</taxon>
    </lineage>
</organism>
<accession>A0A8J3E086</accession>
<dbReference type="EMBL" id="BMZQ01000004">
    <property type="protein sequence ID" value="GHD21660.1"/>
    <property type="molecule type" value="Genomic_DNA"/>
</dbReference>
<comment type="caution">
    <text evidence="1">The sequence shown here is derived from an EMBL/GenBank/DDBJ whole genome shotgun (WGS) entry which is preliminary data.</text>
</comment>
<evidence type="ECO:0000313" key="1">
    <source>
        <dbReference type="EMBL" id="GHD21660.1"/>
    </source>
</evidence>
<sequence length="79" mass="8282">MAQDSDVGGRIPDGLEGWHLDVVGDRCIEWLRSDMLHIGTGIGKGLVGALIRLTGSMTGAGRNNNVRAACLKVIQIGPA</sequence>
<name>A0A8J3E086_9HYPH</name>
<keyword evidence="2" id="KW-1185">Reference proteome</keyword>
<dbReference type="AlphaFoldDB" id="A0A8J3E086"/>
<reference evidence="1" key="1">
    <citation type="journal article" date="2014" name="Int. J. Syst. Evol. Microbiol.">
        <title>Complete genome sequence of Corynebacterium casei LMG S-19264T (=DSM 44701T), isolated from a smear-ripened cheese.</title>
        <authorList>
            <consortium name="US DOE Joint Genome Institute (JGI-PGF)"/>
            <person name="Walter F."/>
            <person name="Albersmeier A."/>
            <person name="Kalinowski J."/>
            <person name="Ruckert C."/>
        </authorList>
    </citation>
    <scope>NUCLEOTIDE SEQUENCE</scope>
    <source>
        <strain evidence="1">KCTC 42249</strain>
    </source>
</reference>